<feature type="repeat" description="Filamin" evidence="1">
    <location>
        <begin position="5"/>
        <end position="114"/>
    </location>
</feature>
<dbReference type="PANTHER" id="PTHR47201">
    <property type="entry name" value="BNAC09G30780D PROTEIN"/>
    <property type="match status" value="1"/>
</dbReference>
<dbReference type="InterPro" id="IPR048514">
    <property type="entry name" value="DHU1_N"/>
</dbReference>
<dbReference type="Gene3D" id="2.130.10.10">
    <property type="entry name" value="YVTN repeat-like/Quinoprotein amine dehydrogenase"/>
    <property type="match status" value="1"/>
</dbReference>
<dbReference type="SUPFAM" id="SSF81296">
    <property type="entry name" value="E set domains"/>
    <property type="match status" value="1"/>
</dbReference>
<dbReference type="InterPro" id="IPR015943">
    <property type="entry name" value="WD40/YVTN_repeat-like_dom_sf"/>
</dbReference>
<dbReference type="Pfam" id="PF20919">
    <property type="entry name" value="DHU1_N"/>
    <property type="match status" value="1"/>
</dbReference>
<dbReference type="EMBL" id="BKCJ010004008">
    <property type="protein sequence ID" value="GEU58469.1"/>
    <property type="molecule type" value="Genomic_DNA"/>
</dbReference>
<gene>
    <name evidence="3" type="ORF">Tci_030447</name>
</gene>
<dbReference type="GO" id="GO:0071493">
    <property type="term" value="P:cellular response to UV-B"/>
    <property type="evidence" value="ECO:0007669"/>
    <property type="project" value="InterPro"/>
</dbReference>
<accession>A0A6L2LBG2</accession>
<dbReference type="GO" id="GO:0080008">
    <property type="term" value="C:Cul4-RING E3 ubiquitin ligase complex"/>
    <property type="evidence" value="ECO:0007669"/>
    <property type="project" value="InterPro"/>
</dbReference>
<dbReference type="PROSITE" id="PS50194">
    <property type="entry name" value="FILAMIN_REPEAT"/>
    <property type="match status" value="1"/>
</dbReference>
<feature type="domain" description="DWD hypersensitive to UV-B 1 N-terminal" evidence="2">
    <location>
        <begin position="182"/>
        <end position="226"/>
    </location>
</feature>
<dbReference type="AlphaFoldDB" id="A0A6L2LBG2"/>
<proteinExistence type="predicted"/>
<reference evidence="3" key="1">
    <citation type="journal article" date="2019" name="Sci. Rep.">
        <title>Draft genome of Tanacetum cinerariifolium, the natural source of mosquito coil.</title>
        <authorList>
            <person name="Yamashiro T."/>
            <person name="Shiraishi A."/>
            <person name="Satake H."/>
            <person name="Nakayama K."/>
        </authorList>
    </citation>
    <scope>NUCLEOTIDE SEQUENCE</scope>
</reference>
<dbReference type="InterPro" id="IPR046377">
    <property type="entry name" value="DHU1"/>
</dbReference>
<dbReference type="PANTHER" id="PTHR47201:SF1">
    <property type="entry name" value="PROTEIN DWD HYPERSENSITIVE TO UV-B 1"/>
    <property type="match status" value="1"/>
</dbReference>
<dbReference type="InterPro" id="IPR017868">
    <property type="entry name" value="Filamin/ABP280_repeat-like"/>
</dbReference>
<protein>
    <submittedName>
        <fullName evidence="3">WD40 repeat-containing protein</fullName>
    </submittedName>
</protein>
<dbReference type="Pfam" id="PF00630">
    <property type="entry name" value="Filamin"/>
    <property type="match status" value="1"/>
</dbReference>
<name>A0A6L2LBG2_TANCI</name>
<comment type="caution">
    <text evidence="3">The sequence shown here is derived from an EMBL/GenBank/DDBJ whole genome shotgun (WGS) entry which is preliminary data.</text>
</comment>
<dbReference type="InterPro" id="IPR013783">
    <property type="entry name" value="Ig-like_fold"/>
</dbReference>
<dbReference type="InterPro" id="IPR014756">
    <property type="entry name" value="Ig_E-set"/>
</dbReference>
<organism evidence="3">
    <name type="scientific">Tanacetum cinerariifolium</name>
    <name type="common">Dalmatian daisy</name>
    <name type="synonym">Chrysanthemum cinerariifolium</name>
    <dbReference type="NCBI Taxonomy" id="118510"/>
    <lineage>
        <taxon>Eukaryota</taxon>
        <taxon>Viridiplantae</taxon>
        <taxon>Streptophyta</taxon>
        <taxon>Embryophyta</taxon>
        <taxon>Tracheophyta</taxon>
        <taxon>Spermatophyta</taxon>
        <taxon>Magnoliopsida</taxon>
        <taxon>eudicotyledons</taxon>
        <taxon>Gunneridae</taxon>
        <taxon>Pentapetalae</taxon>
        <taxon>asterids</taxon>
        <taxon>campanulids</taxon>
        <taxon>Asterales</taxon>
        <taxon>Asteraceae</taxon>
        <taxon>Asteroideae</taxon>
        <taxon>Anthemideae</taxon>
        <taxon>Anthemidinae</taxon>
        <taxon>Tanacetum</taxon>
    </lineage>
</organism>
<evidence type="ECO:0000259" key="2">
    <source>
        <dbReference type="Pfam" id="PF20919"/>
    </source>
</evidence>
<evidence type="ECO:0000256" key="1">
    <source>
        <dbReference type="PROSITE-ProRule" id="PRU00087"/>
    </source>
</evidence>
<dbReference type="Gene3D" id="2.60.40.10">
    <property type="entry name" value="Immunoglobulins"/>
    <property type="match status" value="1"/>
</dbReference>
<evidence type="ECO:0000313" key="3">
    <source>
        <dbReference type="EMBL" id="GEU58469.1"/>
    </source>
</evidence>
<sequence>MTPKETKSEAEKDVAAKAAFEATFKDVEKPREFVALSNHDGDEEEDLTNKPIGPVKVKVSPEVVVRESEDEGIVKDMSDGSYTVSYVVPKRENCMLSVECDGRPIMGSPHNYRRTSQSCFANELPAPMAQSAAAMADAQAIVVARFNMFFFSCLEDAEESWISPSISRPILRHPLKKHRYYHPSPICYEKHYREYLIATFLDLKIIDNQPIRKADKDRAAIIYADNFEYLPYKRRNKESVFSILKNREIKNKSHYSYSSSLAASRVGCAVLPSLHPLSVTSNSSIRRDDGRKFHPRKFEYHPTNPNLMVIGTVDGEVVVVNHESEKIVCYISSHGAMNIVLGLCWLKKYPSKVIKAFHGNEAGIDLEGCQTSGTWAKIMRTINHLHSNGIVPLNSIRFKVGDGSSIRFWKDTWLGNDRLYIRYNRLFHLENNKDCFISQQASDDEMENVTSETFCVWRPKAESKSLSPSMTKIEGKQQPMVLITPKKVDSPKPKSNSGEVLKSGSWLKAHTPVHELFYVQRRTENEIVKNKSFLSYRQDLFGLFGNVNGIGKMLPF</sequence>